<dbReference type="PANTHER" id="PTHR30203:SF24">
    <property type="entry name" value="BLR4935 PROTEIN"/>
    <property type="match status" value="1"/>
</dbReference>
<keyword evidence="6" id="KW-1185">Reference proteome</keyword>
<sequence length="419" mass="48772">MQIQKQQFIFLLFSLGLCFHIQAQENCTLQKALQTARSNNPFLKTEQLNVKIAESDIVTAKLRPNPSLNNQTLQLMQSSGFHENTQWHDKQNRQVWWQLTKPFQIAGQRKNKIELAGKNVLFAEKNYSETERNLFFDVANKWLEVWTVKRRLEIISTAKSNIDSLLFTNQNRYKNLVITQTDLYRTELLSKQYDIQLKTAFQEVNNHQSELKLLLGTQENVSADMSDDFLFAMPNTIDDLFVKAFQNRSDLQSVKSLIDVSDSNIKLQKSLSFPQPELGVIWNPQNAVQYFGVYANIDLPIFNRNQGEIKKSVLVKNQVENQLSALEVKVRTEIKIAYENYERQKQNIANFESLLKQSKTILDNVKYSYLKGGTTIVDFLEAQRSWLETQQQYYDTMQSYKQSYIQLLYTTGLINQLAL</sequence>
<dbReference type="Proteomes" id="UP000180252">
    <property type="component" value="Unassembled WGS sequence"/>
</dbReference>
<proteinExistence type="inferred from homology"/>
<evidence type="ECO:0000313" key="4">
    <source>
        <dbReference type="EMBL" id="OXB17127.1"/>
    </source>
</evidence>
<protein>
    <submittedName>
        <fullName evidence="3">Transporter</fullName>
    </submittedName>
</protein>
<evidence type="ECO:0000313" key="3">
    <source>
        <dbReference type="EMBL" id="OHT45866.1"/>
    </source>
</evidence>
<organism evidence="3 5">
    <name type="scientific">Flavobacterium tructae</name>
    <dbReference type="NCBI Taxonomy" id="1114873"/>
    <lineage>
        <taxon>Bacteria</taxon>
        <taxon>Pseudomonadati</taxon>
        <taxon>Bacteroidota</taxon>
        <taxon>Flavobacteriia</taxon>
        <taxon>Flavobacteriales</taxon>
        <taxon>Flavobacteriaceae</taxon>
        <taxon>Flavobacterium</taxon>
    </lineage>
</organism>
<dbReference type="GO" id="GO:0015562">
    <property type="term" value="F:efflux transmembrane transporter activity"/>
    <property type="evidence" value="ECO:0007669"/>
    <property type="project" value="InterPro"/>
</dbReference>
<feature type="chain" id="PRO_5010359356" evidence="2">
    <location>
        <begin position="24"/>
        <end position="419"/>
    </location>
</feature>
<dbReference type="EMBL" id="MIKE01000022">
    <property type="protein sequence ID" value="OHT45866.1"/>
    <property type="molecule type" value="Genomic_DNA"/>
</dbReference>
<reference evidence="5" key="2">
    <citation type="submission" date="2016-09" db="EMBL/GenBank/DDBJ databases">
        <authorList>
            <person name="Chen S."/>
            <person name="Walker E."/>
        </authorList>
    </citation>
    <scope>NUCLEOTIDE SEQUENCE [LARGE SCALE GENOMIC DNA]</scope>
    <source>
        <strain evidence="5">MSU</strain>
    </source>
</reference>
<dbReference type="PANTHER" id="PTHR30203">
    <property type="entry name" value="OUTER MEMBRANE CATION EFFLUX PROTEIN"/>
    <property type="match status" value="1"/>
</dbReference>
<dbReference type="SUPFAM" id="SSF56954">
    <property type="entry name" value="Outer membrane efflux proteins (OEP)"/>
    <property type="match status" value="1"/>
</dbReference>
<dbReference type="InterPro" id="IPR003423">
    <property type="entry name" value="OMP_efflux"/>
</dbReference>
<gene>
    <name evidence="4" type="ORF">B0A71_17840</name>
    <name evidence="3" type="ORF">BHE19_08550</name>
</gene>
<dbReference type="Pfam" id="PF02321">
    <property type="entry name" value="OEP"/>
    <property type="match status" value="2"/>
</dbReference>
<keyword evidence="2" id="KW-0732">Signal</keyword>
<name>A0A1S1J9N2_9FLAO</name>
<comment type="similarity">
    <text evidence="1">Belongs to the outer membrane factor (OMF) (TC 1.B.17) family.</text>
</comment>
<dbReference type="Proteomes" id="UP000198319">
    <property type="component" value="Unassembled WGS sequence"/>
</dbReference>
<evidence type="ECO:0000256" key="1">
    <source>
        <dbReference type="ARBA" id="ARBA00007613"/>
    </source>
</evidence>
<comment type="caution">
    <text evidence="3">The sequence shown here is derived from an EMBL/GenBank/DDBJ whole genome shotgun (WGS) entry which is preliminary data.</text>
</comment>
<feature type="signal peptide" evidence="2">
    <location>
        <begin position="1"/>
        <end position="23"/>
    </location>
</feature>
<dbReference type="InterPro" id="IPR010131">
    <property type="entry name" value="MdtP/NodT-like"/>
</dbReference>
<accession>A0A1S1J9N2</accession>
<dbReference type="Gene3D" id="1.20.1600.10">
    <property type="entry name" value="Outer membrane efflux proteins (OEP)"/>
    <property type="match status" value="1"/>
</dbReference>
<dbReference type="OrthoDB" id="9791261at2"/>
<reference evidence="3" key="1">
    <citation type="submission" date="2016-09" db="EMBL/GenBank/DDBJ databases">
        <authorList>
            <person name="Capua I."/>
            <person name="De Benedictis P."/>
            <person name="Joannis T."/>
            <person name="Lombin L.H."/>
            <person name="Cattoli G."/>
        </authorList>
    </citation>
    <scope>NUCLEOTIDE SEQUENCE [LARGE SCALE GENOMIC DNA]</scope>
    <source>
        <strain evidence="3">MSU</strain>
    </source>
</reference>
<evidence type="ECO:0000313" key="6">
    <source>
        <dbReference type="Proteomes" id="UP000198319"/>
    </source>
</evidence>
<dbReference type="EMBL" id="MUHG01000026">
    <property type="protein sequence ID" value="OXB17127.1"/>
    <property type="molecule type" value="Genomic_DNA"/>
</dbReference>
<evidence type="ECO:0000256" key="2">
    <source>
        <dbReference type="SAM" id="SignalP"/>
    </source>
</evidence>
<dbReference type="AlphaFoldDB" id="A0A1S1J9N2"/>
<reference evidence="4 6" key="3">
    <citation type="submission" date="2016-11" db="EMBL/GenBank/DDBJ databases">
        <title>Whole genomes of Flavobacteriaceae.</title>
        <authorList>
            <person name="Stine C."/>
            <person name="Li C."/>
            <person name="Tadesse D."/>
        </authorList>
    </citation>
    <scope>NUCLEOTIDE SEQUENCE [LARGE SCALE GENOMIC DNA]</scope>
    <source>
        <strain evidence="4 6">ATCC BAA-2541</strain>
    </source>
</reference>
<dbReference type="RefSeq" id="WP_070907108.1">
    <property type="nucleotide sequence ID" value="NZ_MIKE01000022.1"/>
</dbReference>
<evidence type="ECO:0000313" key="5">
    <source>
        <dbReference type="Proteomes" id="UP000180252"/>
    </source>
</evidence>
<dbReference type="STRING" id="1278819.BHE19_08550"/>